<evidence type="ECO:0000256" key="1">
    <source>
        <dbReference type="SAM" id="MobiDB-lite"/>
    </source>
</evidence>
<dbReference type="Proteomes" id="UP000007801">
    <property type="component" value="Unassembled WGS sequence"/>
</dbReference>
<feature type="region of interest" description="Disordered" evidence="1">
    <location>
        <begin position="181"/>
        <end position="205"/>
    </location>
</feature>
<dbReference type="GeneID" id="26513983"/>
<organism evidence="2 3">
    <name type="scientific">Drosophila ananassae</name>
    <name type="common">Fruit fly</name>
    <dbReference type="NCBI Taxonomy" id="7217"/>
    <lineage>
        <taxon>Eukaryota</taxon>
        <taxon>Metazoa</taxon>
        <taxon>Ecdysozoa</taxon>
        <taxon>Arthropoda</taxon>
        <taxon>Hexapoda</taxon>
        <taxon>Insecta</taxon>
        <taxon>Pterygota</taxon>
        <taxon>Neoptera</taxon>
        <taxon>Endopterygota</taxon>
        <taxon>Diptera</taxon>
        <taxon>Brachycera</taxon>
        <taxon>Muscomorpha</taxon>
        <taxon>Ephydroidea</taxon>
        <taxon>Drosophilidae</taxon>
        <taxon>Drosophila</taxon>
        <taxon>Sophophora</taxon>
    </lineage>
</organism>
<dbReference type="KEGG" id="dan:26513983"/>
<reference evidence="2 3" key="1">
    <citation type="journal article" date="2007" name="Nature">
        <title>Evolution of genes and genomes on the Drosophila phylogeny.</title>
        <authorList>
            <consortium name="Drosophila 12 Genomes Consortium"/>
            <person name="Clark A.G."/>
            <person name="Eisen M.B."/>
            <person name="Smith D.R."/>
            <person name="Bergman C.M."/>
            <person name="Oliver B."/>
            <person name="Markow T.A."/>
            <person name="Kaufman T.C."/>
            <person name="Kellis M."/>
            <person name="Gelbart W."/>
            <person name="Iyer V.N."/>
            <person name="Pollard D.A."/>
            <person name="Sackton T.B."/>
            <person name="Larracuente A.M."/>
            <person name="Singh N.D."/>
            <person name="Abad J.P."/>
            <person name="Abt D.N."/>
            <person name="Adryan B."/>
            <person name="Aguade M."/>
            <person name="Akashi H."/>
            <person name="Anderson W.W."/>
            <person name="Aquadro C.F."/>
            <person name="Ardell D.H."/>
            <person name="Arguello R."/>
            <person name="Artieri C.G."/>
            <person name="Barbash D.A."/>
            <person name="Barker D."/>
            <person name="Barsanti P."/>
            <person name="Batterham P."/>
            <person name="Batzoglou S."/>
            <person name="Begun D."/>
            <person name="Bhutkar A."/>
            <person name="Blanco E."/>
            <person name="Bosak S.A."/>
            <person name="Bradley R.K."/>
            <person name="Brand A.D."/>
            <person name="Brent M.R."/>
            <person name="Brooks A.N."/>
            <person name="Brown R.H."/>
            <person name="Butlin R.K."/>
            <person name="Caggese C."/>
            <person name="Calvi B.R."/>
            <person name="Bernardo de Carvalho A."/>
            <person name="Caspi A."/>
            <person name="Castrezana S."/>
            <person name="Celniker S.E."/>
            <person name="Chang J.L."/>
            <person name="Chapple C."/>
            <person name="Chatterji S."/>
            <person name="Chinwalla A."/>
            <person name="Civetta A."/>
            <person name="Clifton S.W."/>
            <person name="Comeron J.M."/>
            <person name="Costello J.C."/>
            <person name="Coyne J.A."/>
            <person name="Daub J."/>
            <person name="David R.G."/>
            <person name="Delcher A.L."/>
            <person name="Delehaunty K."/>
            <person name="Do C.B."/>
            <person name="Ebling H."/>
            <person name="Edwards K."/>
            <person name="Eickbush T."/>
            <person name="Evans J.D."/>
            <person name="Filipski A."/>
            <person name="Findeiss S."/>
            <person name="Freyhult E."/>
            <person name="Fulton L."/>
            <person name="Fulton R."/>
            <person name="Garcia A.C."/>
            <person name="Gardiner A."/>
            <person name="Garfield D.A."/>
            <person name="Garvin B.E."/>
            <person name="Gibson G."/>
            <person name="Gilbert D."/>
            <person name="Gnerre S."/>
            <person name="Godfrey J."/>
            <person name="Good R."/>
            <person name="Gotea V."/>
            <person name="Gravely B."/>
            <person name="Greenberg A.J."/>
            <person name="Griffiths-Jones S."/>
            <person name="Gross S."/>
            <person name="Guigo R."/>
            <person name="Gustafson E.A."/>
            <person name="Haerty W."/>
            <person name="Hahn M.W."/>
            <person name="Halligan D.L."/>
            <person name="Halpern A.L."/>
            <person name="Halter G.M."/>
            <person name="Han M.V."/>
            <person name="Heger A."/>
            <person name="Hillier L."/>
            <person name="Hinrichs A.S."/>
            <person name="Holmes I."/>
            <person name="Hoskins R.A."/>
            <person name="Hubisz M.J."/>
            <person name="Hultmark D."/>
            <person name="Huntley M.A."/>
            <person name="Jaffe D.B."/>
            <person name="Jagadeeshan S."/>
            <person name="Jeck W.R."/>
            <person name="Johnson J."/>
            <person name="Jones C.D."/>
            <person name="Jordan W.C."/>
            <person name="Karpen G.H."/>
            <person name="Kataoka E."/>
            <person name="Keightley P.D."/>
            <person name="Kheradpour P."/>
            <person name="Kirkness E.F."/>
            <person name="Koerich L.B."/>
            <person name="Kristiansen K."/>
            <person name="Kudrna D."/>
            <person name="Kulathinal R.J."/>
            <person name="Kumar S."/>
            <person name="Kwok R."/>
            <person name="Lander E."/>
            <person name="Langley C.H."/>
            <person name="Lapoint R."/>
            <person name="Lazzaro B.P."/>
            <person name="Lee S.J."/>
            <person name="Levesque L."/>
            <person name="Li R."/>
            <person name="Lin C.F."/>
            <person name="Lin M.F."/>
            <person name="Lindblad-Toh K."/>
            <person name="Llopart A."/>
            <person name="Long M."/>
            <person name="Low L."/>
            <person name="Lozovsky E."/>
            <person name="Lu J."/>
            <person name="Luo M."/>
            <person name="Machado C.A."/>
            <person name="Makalowski W."/>
            <person name="Marzo M."/>
            <person name="Matsuda M."/>
            <person name="Matzkin L."/>
            <person name="McAllister B."/>
            <person name="McBride C.S."/>
            <person name="McKernan B."/>
            <person name="McKernan K."/>
            <person name="Mendez-Lago M."/>
            <person name="Minx P."/>
            <person name="Mollenhauer M.U."/>
            <person name="Montooth K."/>
            <person name="Mount S.M."/>
            <person name="Mu X."/>
            <person name="Myers E."/>
            <person name="Negre B."/>
            <person name="Newfeld S."/>
            <person name="Nielsen R."/>
            <person name="Noor M.A."/>
            <person name="O'Grady P."/>
            <person name="Pachter L."/>
            <person name="Papaceit M."/>
            <person name="Parisi M.J."/>
            <person name="Parisi M."/>
            <person name="Parts L."/>
            <person name="Pedersen J.S."/>
            <person name="Pesole G."/>
            <person name="Phillippy A.M."/>
            <person name="Ponting C.P."/>
            <person name="Pop M."/>
            <person name="Porcelli D."/>
            <person name="Powell J.R."/>
            <person name="Prohaska S."/>
            <person name="Pruitt K."/>
            <person name="Puig M."/>
            <person name="Quesneville H."/>
            <person name="Ram K.R."/>
            <person name="Rand D."/>
            <person name="Rasmussen M.D."/>
            <person name="Reed L.K."/>
            <person name="Reenan R."/>
            <person name="Reily A."/>
            <person name="Remington K.A."/>
            <person name="Rieger T.T."/>
            <person name="Ritchie M.G."/>
            <person name="Robin C."/>
            <person name="Rogers Y.H."/>
            <person name="Rohde C."/>
            <person name="Rozas J."/>
            <person name="Rubenfield M.J."/>
            <person name="Ruiz A."/>
            <person name="Russo S."/>
            <person name="Salzberg S.L."/>
            <person name="Sanchez-Gracia A."/>
            <person name="Saranga D.J."/>
            <person name="Sato H."/>
            <person name="Schaeffer S.W."/>
            <person name="Schatz M.C."/>
            <person name="Schlenke T."/>
            <person name="Schwartz R."/>
            <person name="Segarra C."/>
            <person name="Singh R.S."/>
            <person name="Sirot L."/>
            <person name="Sirota M."/>
            <person name="Sisneros N.B."/>
            <person name="Smith C.D."/>
            <person name="Smith T.F."/>
            <person name="Spieth J."/>
            <person name="Stage D.E."/>
            <person name="Stark A."/>
            <person name="Stephan W."/>
            <person name="Strausberg R.L."/>
            <person name="Strempel S."/>
            <person name="Sturgill D."/>
            <person name="Sutton G."/>
            <person name="Sutton G.G."/>
            <person name="Tao W."/>
            <person name="Teichmann S."/>
            <person name="Tobari Y.N."/>
            <person name="Tomimura Y."/>
            <person name="Tsolas J.M."/>
            <person name="Valente V.L."/>
            <person name="Venter E."/>
            <person name="Venter J.C."/>
            <person name="Vicario S."/>
            <person name="Vieira F.G."/>
            <person name="Vilella A.J."/>
            <person name="Villasante A."/>
            <person name="Walenz B."/>
            <person name="Wang J."/>
            <person name="Wasserman M."/>
            <person name="Watts T."/>
            <person name="Wilson D."/>
            <person name="Wilson R.K."/>
            <person name="Wing R.A."/>
            <person name="Wolfner M.F."/>
            <person name="Wong A."/>
            <person name="Wong G.K."/>
            <person name="Wu C.I."/>
            <person name="Wu G."/>
            <person name="Yamamoto D."/>
            <person name="Yang H.P."/>
            <person name="Yang S.P."/>
            <person name="Yorke J.A."/>
            <person name="Yoshida K."/>
            <person name="Zdobnov E."/>
            <person name="Zhang P."/>
            <person name="Zhang Y."/>
            <person name="Zimin A.V."/>
            <person name="Baldwin J."/>
            <person name="Abdouelleil A."/>
            <person name="Abdulkadir J."/>
            <person name="Abebe A."/>
            <person name="Abera B."/>
            <person name="Abreu J."/>
            <person name="Acer S.C."/>
            <person name="Aftuck L."/>
            <person name="Alexander A."/>
            <person name="An P."/>
            <person name="Anderson E."/>
            <person name="Anderson S."/>
            <person name="Arachi H."/>
            <person name="Azer M."/>
            <person name="Bachantsang P."/>
            <person name="Barry A."/>
            <person name="Bayul T."/>
            <person name="Berlin A."/>
            <person name="Bessette D."/>
            <person name="Bloom T."/>
            <person name="Blye J."/>
            <person name="Boguslavskiy L."/>
            <person name="Bonnet C."/>
            <person name="Boukhgalter B."/>
            <person name="Bourzgui I."/>
            <person name="Brown A."/>
            <person name="Cahill P."/>
            <person name="Channer S."/>
            <person name="Cheshatsang Y."/>
            <person name="Chuda L."/>
            <person name="Citroen M."/>
            <person name="Collymore A."/>
            <person name="Cooke P."/>
            <person name="Costello M."/>
            <person name="D'Aco K."/>
            <person name="Daza R."/>
            <person name="De Haan G."/>
            <person name="DeGray S."/>
            <person name="DeMaso C."/>
            <person name="Dhargay N."/>
            <person name="Dooley K."/>
            <person name="Dooley E."/>
            <person name="Doricent M."/>
            <person name="Dorje P."/>
            <person name="Dorjee K."/>
            <person name="Dupes A."/>
            <person name="Elong R."/>
            <person name="Falk J."/>
            <person name="Farina A."/>
            <person name="Faro S."/>
            <person name="Ferguson D."/>
            <person name="Fisher S."/>
            <person name="Foley C.D."/>
            <person name="Franke A."/>
            <person name="Friedrich D."/>
            <person name="Gadbois L."/>
            <person name="Gearin G."/>
            <person name="Gearin C.R."/>
            <person name="Giannoukos G."/>
            <person name="Goode T."/>
            <person name="Graham J."/>
            <person name="Grandbois E."/>
            <person name="Grewal S."/>
            <person name="Gyaltsen K."/>
            <person name="Hafez N."/>
            <person name="Hagos B."/>
            <person name="Hall J."/>
            <person name="Henson C."/>
            <person name="Hollinger A."/>
            <person name="Honan T."/>
            <person name="Huard M.D."/>
            <person name="Hughes L."/>
            <person name="Hurhula B."/>
            <person name="Husby M.E."/>
            <person name="Kamat A."/>
            <person name="Kanga B."/>
            <person name="Kashin S."/>
            <person name="Khazanovich D."/>
            <person name="Kisner P."/>
            <person name="Lance K."/>
            <person name="Lara M."/>
            <person name="Lee W."/>
            <person name="Lennon N."/>
            <person name="Letendre F."/>
            <person name="LeVine R."/>
            <person name="Lipovsky A."/>
            <person name="Liu X."/>
            <person name="Liu J."/>
            <person name="Liu S."/>
            <person name="Lokyitsang T."/>
            <person name="Lokyitsang Y."/>
            <person name="Lubonja R."/>
            <person name="Lui A."/>
            <person name="MacDonald P."/>
            <person name="Magnisalis V."/>
            <person name="Maru K."/>
            <person name="Matthews C."/>
            <person name="McCusker W."/>
            <person name="McDonough S."/>
            <person name="Mehta T."/>
            <person name="Meldrim J."/>
            <person name="Meneus L."/>
            <person name="Mihai O."/>
            <person name="Mihalev A."/>
            <person name="Mihova T."/>
            <person name="Mittelman R."/>
            <person name="Mlenga V."/>
            <person name="Montmayeur A."/>
            <person name="Mulrain L."/>
            <person name="Navidi A."/>
            <person name="Naylor J."/>
            <person name="Negash T."/>
            <person name="Nguyen T."/>
            <person name="Nguyen N."/>
            <person name="Nicol R."/>
            <person name="Norbu C."/>
            <person name="Norbu N."/>
            <person name="Novod N."/>
            <person name="O'Neill B."/>
            <person name="Osman S."/>
            <person name="Markiewicz E."/>
            <person name="Oyono O.L."/>
            <person name="Patti C."/>
            <person name="Phunkhang P."/>
            <person name="Pierre F."/>
            <person name="Priest M."/>
            <person name="Raghuraman S."/>
            <person name="Rege F."/>
            <person name="Reyes R."/>
            <person name="Rise C."/>
            <person name="Rogov P."/>
            <person name="Ross K."/>
            <person name="Ryan E."/>
            <person name="Settipalli S."/>
            <person name="Shea T."/>
            <person name="Sherpa N."/>
            <person name="Shi L."/>
            <person name="Shih D."/>
            <person name="Sparrow T."/>
            <person name="Spaulding J."/>
            <person name="Stalker J."/>
            <person name="Stange-Thomann N."/>
            <person name="Stavropoulos S."/>
            <person name="Stone C."/>
            <person name="Strader C."/>
            <person name="Tesfaye S."/>
            <person name="Thomson T."/>
            <person name="Thoulutsang Y."/>
            <person name="Thoulutsang D."/>
            <person name="Topham K."/>
            <person name="Topping I."/>
            <person name="Tsamla T."/>
            <person name="Vassiliev H."/>
            <person name="Vo A."/>
            <person name="Wangchuk T."/>
            <person name="Wangdi T."/>
            <person name="Weiand M."/>
            <person name="Wilkinson J."/>
            <person name="Wilson A."/>
            <person name="Yadav S."/>
            <person name="Young G."/>
            <person name="Yu Q."/>
            <person name="Zembek L."/>
            <person name="Zhong D."/>
            <person name="Zimmer A."/>
            <person name="Zwirko Z."/>
            <person name="Jaffe D.B."/>
            <person name="Alvarez P."/>
            <person name="Brockman W."/>
            <person name="Butler J."/>
            <person name="Chin C."/>
            <person name="Gnerre S."/>
            <person name="Grabherr M."/>
            <person name="Kleber M."/>
            <person name="Mauceli E."/>
            <person name="MacCallum I."/>
        </authorList>
    </citation>
    <scope>NUCLEOTIDE SEQUENCE [LARGE SCALE GENOMIC DNA]</scope>
    <source>
        <strain evidence="3">Tucson 14024-0371.13</strain>
    </source>
</reference>
<evidence type="ECO:0000313" key="3">
    <source>
        <dbReference type="Proteomes" id="UP000007801"/>
    </source>
</evidence>
<feature type="compositionally biased region" description="Polar residues" evidence="1">
    <location>
        <begin position="181"/>
        <end position="194"/>
    </location>
</feature>
<feature type="compositionally biased region" description="Basic and acidic residues" evidence="1">
    <location>
        <begin position="287"/>
        <end position="297"/>
    </location>
</feature>
<evidence type="ECO:0000313" key="2">
    <source>
        <dbReference type="EMBL" id="KPU73602.1"/>
    </source>
</evidence>
<proteinExistence type="predicted"/>
<protein>
    <submittedName>
        <fullName evidence="2">Uncharacterized protein</fullName>
    </submittedName>
</protein>
<accession>A0A0P9A512</accession>
<feature type="region of interest" description="Disordered" evidence="1">
    <location>
        <begin position="62"/>
        <end position="90"/>
    </location>
</feature>
<dbReference type="AlphaFoldDB" id="A0A0P9A512"/>
<name>A0A0P9A512_DROAN</name>
<dbReference type="InParanoid" id="A0A0P9A512"/>
<feature type="compositionally biased region" description="Basic and acidic residues" evidence="1">
    <location>
        <begin position="14"/>
        <end position="26"/>
    </location>
</feature>
<dbReference type="OrthoDB" id="7872160at2759"/>
<feature type="compositionally biased region" description="Polar residues" evidence="1">
    <location>
        <begin position="1"/>
        <end position="13"/>
    </location>
</feature>
<keyword evidence="3" id="KW-1185">Reference proteome</keyword>
<feature type="compositionally biased region" description="Low complexity" evidence="1">
    <location>
        <begin position="70"/>
        <end position="79"/>
    </location>
</feature>
<feature type="region of interest" description="Disordered" evidence="1">
    <location>
        <begin position="260"/>
        <end position="304"/>
    </location>
</feature>
<gene>
    <name evidence="2" type="primary">Dana\GF26574</name>
    <name evidence="2" type="ORF">GF26574</name>
</gene>
<dbReference type="EMBL" id="CH902620">
    <property type="protein sequence ID" value="KPU73602.1"/>
    <property type="molecule type" value="Genomic_DNA"/>
</dbReference>
<sequence length="304" mass="34162">MVVSKSDPNGTNPRNEKGNPFHDGSERPSTSTGDAKREIIHKLKKTNNFLLKKKIYSLHSMIAPKKEETPTTTKTESPKIGNESTSNSEDSLDFNLFVSDEQSAYGATYIDGDSDADFNCNLENNIISFDSEWDSDFSNDLENNNVTVEKKKKPPQSPEDNMSEDFRTYFLQTFQNLPRLSQISLDQNQSPTNKTKNKILDSDELGETTSQASELKNVINYVAESLNNLHEGVKNVSELENSEITPKLGNDTVVINNNTTENENIEESSVPNNRIPGRPIDEDQDEHQDVDQNENIKKPSITEN</sequence>
<feature type="region of interest" description="Disordered" evidence="1">
    <location>
        <begin position="1"/>
        <end position="38"/>
    </location>
</feature>